<name>A0ABZ2QWV3_9ACTN</name>
<reference evidence="2 3" key="1">
    <citation type="submission" date="2024-03" db="EMBL/GenBank/DDBJ databases">
        <title>The complete genome of Streptomyces sirii sp.nov.</title>
        <authorList>
            <person name="Zakalyukina Y.V."/>
            <person name="Belik A.R."/>
            <person name="Biryukov M.V."/>
            <person name="Baturina O.A."/>
            <person name="Kabilov M.R."/>
        </authorList>
    </citation>
    <scope>NUCLEOTIDE SEQUENCE [LARGE SCALE GENOMIC DNA]</scope>
    <source>
        <strain evidence="2 3">BP-8</strain>
    </source>
</reference>
<evidence type="ECO:0000313" key="3">
    <source>
        <dbReference type="Proteomes" id="UP001626628"/>
    </source>
</evidence>
<feature type="signal peptide" evidence="1">
    <location>
        <begin position="1"/>
        <end position="27"/>
    </location>
</feature>
<keyword evidence="1" id="KW-0732">Signal</keyword>
<dbReference type="Proteomes" id="UP001626628">
    <property type="component" value="Chromosome"/>
</dbReference>
<accession>A0ABZ2QWV3</accession>
<evidence type="ECO:0000256" key="1">
    <source>
        <dbReference type="SAM" id="SignalP"/>
    </source>
</evidence>
<dbReference type="EMBL" id="CP147982">
    <property type="protein sequence ID" value="WXK81057.1"/>
    <property type="molecule type" value="Genomic_DNA"/>
</dbReference>
<evidence type="ECO:0000313" key="2">
    <source>
        <dbReference type="EMBL" id="WXK81057.1"/>
    </source>
</evidence>
<sequence>MPFRRTATAVATAALLGLGGLADTAHAASAPTAASTSTAAAQHAGDAHRQGWATYVKNAKNVADAGVPKPSRTVRCTFVYSEGGRKTHGKVCFDPNGDKFYVKDMRADGMSIYMRVMYAGNPQTVFDCRDFKGGDAGWTACDFSGELKENRRINFNALAYKGNVLELEGLTGTAQN</sequence>
<protein>
    <recommendedName>
        <fullName evidence="4">Secreted protein</fullName>
    </recommendedName>
</protein>
<dbReference type="RefSeq" id="WP_399147333.1">
    <property type="nucleotide sequence ID" value="NZ_CP147982.1"/>
</dbReference>
<feature type="chain" id="PRO_5046489050" description="Secreted protein" evidence="1">
    <location>
        <begin position="28"/>
        <end position="176"/>
    </location>
</feature>
<keyword evidence="3" id="KW-1185">Reference proteome</keyword>
<organism evidence="2 3">
    <name type="scientific">Streptomyces sirii</name>
    <dbReference type="NCBI Taxonomy" id="3127701"/>
    <lineage>
        <taxon>Bacteria</taxon>
        <taxon>Bacillati</taxon>
        <taxon>Actinomycetota</taxon>
        <taxon>Actinomycetes</taxon>
        <taxon>Kitasatosporales</taxon>
        <taxon>Streptomycetaceae</taxon>
        <taxon>Streptomyces</taxon>
    </lineage>
</organism>
<gene>
    <name evidence="2" type="ORF">WAB15_36410</name>
</gene>
<evidence type="ECO:0008006" key="4">
    <source>
        <dbReference type="Google" id="ProtNLM"/>
    </source>
</evidence>
<proteinExistence type="predicted"/>